<dbReference type="InterPro" id="IPR002328">
    <property type="entry name" value="ADH_Zn_CS"/>
</dbReference>
<dbReference type="OrthoDB" id="1879366at2759"/>
<keyword evidence="3 5" id="KW-0862">Zinc</keyword>
<evidence type="ECO:0000256" key="6">
    <source>
        <dbReference type="SAM" id="MobiDB-lite"/>
    </source>
</evidence>
<keyword evidence="9" id="KW-1185">Reference proteome</keyword>
<evidence type="ECO:0000256" key="2">
    <source>
        <dbReference type="ARBA" id="ARBA00022723"/>
    </source>
</evidence>
<dbReference type="EMBL" id="KZ988553">
    <property type="protein sequence ID" value="RKP11964.1"/>
    <property type="molecule type" value="Genomic_DNA"/>
</dbReference>
<sequence>MPSNSVPDQFTGWASKGKGQALEPWSYTPKPFEPTDVDIKISHCGVCGSDVHTLDSGWGPTTYPVIVGHEIVGEVIRVGSEVKDLKVGQRVGVGARSGSCNQCEECLRDEENYCSGKATGTYNATYADGSRSQGGYADYIRVPSHWVFPVPEHLDSDAAASLFCAGITTYLPLRAAGVGPDTTVGVVGIGGLGHLGLQWARALDAKKVVAISHSDRKREDAEKLGATEFLALSDVDSVKDANRTLDVMLVAASGSRTNWSDLLSLMRTGGRIMLVGLPEEPLSGIPPMTLASRRIAMIGSLIGSPKDTMEMLQVAADKGVRVWYERRPMSKVNRVLEEFRDGKARYRYVLEN</sequence>
<organism evidence="8 9">
    <name type="scientific">Piptocephalis cylindrospora</name>
    <dbReference type="NCBI Taxonomy" id="1907219"/>
    <lineage>
        <taxon>Eukaryota</taxon>
        <taxon>Fungi</taxon>
        <taxon>Fungi incertae sedis</taxon>
        <taxon>Zoopagomycota</taxon>
        <taxon>Zoopagomycotina</taxon>
        <taxon>Zoopagomycetes</taxon>
        <taxon>Zoopagales</taxon>
        <taxon>Piptocephalidaceae</taxon>
        <taxon>Piptocephalis</taxon>
    </lineage>
</organism>
<dbReference type="Pfam" id="PF08240">
    <property type="entry name" value="ADH_N"/>
    <property type="match status" value="1"/>
</dbReference>
<keyword evidence="2 5" id="KW-0479">Metal-binding</keyword>
<dbReference type="SUPFAM" id="SSF51735">
    <property type="entry name" value="NAD(P)-binding Rossmann-fold domains"/>
    <property type="match status" value="1"/>
</dbReference>
<dbReference type="InterPro" id="IPR013149">
    <property type="entry name" value="ADH-like_C"/>
</dbReference>
<dbReference type="InterPro" id="IPR047109">
    <property type="entry name" value="CAD-like"/>
</dbReference>
<dbReference type="Pfam" id="PF00107">
    <property type="entry name" value="ADH_zinc_N"/>
    <property type="match status" value="1"/>
</dbReference>
<evidence type="ECO:0000313" key="8">
    <source>
        <dbReference type="EMBL" id="RKP11964.1"/>
    </source>
</evidence>
<dbReference type="AlphaFoldDB" id="A0A4P9Y003"/>
<dbReference type="GO" id="GO:0008270">
    <property type="term" value="F:zinc ion binding"/>
    <property type="evidence" value="ECO:0007669"/>
    <property type="project" value="InterPro"/>
</dbReference>
<dbReference type="GO" id="GO:0016616">
    <property type="term" value="F:oxidoreductase activity, acting on the CH-OH group of donors, NAD or NADP as acceptor"/>
    <property type="evidence" value="ECO:0007669"/>
    <property type="project" value="InterPro"/>
</dbReference>
<evidence type="ECO:0000256" key="1">
    <source>
        <dbReference type="ARBA" id="ARBA00001947"/>
    </source>
</evidence>
<accession>A0A4P9Y003</accession>
<gene>
    <name evidence="8" type="ORF">BJ684DRAFT_21461</name>
</gene>
<protein>
    <submittedName>
        <fullName evidence="8">Chaperonin 10-like protein</fullName>
    </submittedName>
</protein>
<dbReference type="Gene3D" id="3.40.50.720">
    <property type="entry name" value="NAD(P)-binding Rossmann-like Domain"/>
    <property type="match status" value="1"/>
</dbReference>
<dbReference type="FunFam" id="3.40.50.720:FF:000022">
    <property type="entry name" value="Cinnamyl alcohol dehydrogenase"/>
    <property type="match status" value="1"/>
</dbReference>
<evidence type="ECO:0000256" key="4">
    <source>
        <dbReference type="ARBA" id="ARBA00023002"/>
    </source>
</evidence>
<comment type="cofactor">
    <cofactor evidence="1 5">
        <name>Zn(2+)</name>
        <dbReference type="ChEBI" id="CHEBI:29105"/>
    </cofactor>
</comment>
<proteinExistence type="inferred from homology"/>
<keyword evidence="4" id="KW-0560">Oxidoreductase</keyword>
<evidence type="ECO:0000256" key="5">
    <source>
        <dbReference type="RuleBase" id="RU361277"/>
    </source>
</evidence>
<dbReference type="PROSITE" id="PS00059">
    <property type="entry name" value="ADH_ZINC"/>
    <property type="match status" value="1"/>
</dbReference>
<feature type="domain" description="Enoyl reductase (ER)" evidence="7">
    <location>
        <begin position="19"/>
        <end position="350"/>
    </location>
</feature>
<comment type="similarity">
    <text evidence="5">Belongs to the zinc-containing alcohol dehydrogenase family.</text>
</comment>
<evidence type="ECO:0000259" key="7">
    <source>
        <dbReference type="SMART" id="SM00829"/>
    </source>
</evidence>
<evidence type="ECO:0000256" key="3">
    <source>
        <dbReference type="ARBA" id="ARBA00022833"/>
    </source>
</evidence>
<feature type="region of interest" description="Disordered" evidence="6">
    <location>
        <begin position="1"/>
        <end position="29"/>
    </location>
</feature>
<dbReference type="Proteomes" id="UP000267251">
    <property type="component" value="Unassembled WGS sequence"/>
</dbReference>
<name>A0A4P9Y003_9FUNG</name>
<evidence type="ECO:0000313" key="9">
    <source>
        <dbReference type="Proteomes" id="UP000267251"/>
    </source>
</evidence>
<dbReference type="InterPro" id="IPR013154">
    <property type="entry name" value="ADH-like_N"/>
</dbReference>
<dbReference type="Gene3D" id="3.90.180.10">
    <property type="entry name" value="Medium-chain alcohol dehydrogenases, catalytic domain"/>
    <property type="match status" value="1"/>
</dbReference>
<dbReference type="InterPro" id="IPR011032">
    <property type="entry name" value="GroES-like_sf"/>
</dbReference>
<dbReference type="InterPro" id="IPR020843">
    <property type="entry name" value="ER"/>
</dbReference>
<dbReference type="SMART" id="SM00829">
    <property type="entry name" value="PKS_ER"/>
    <property type="match status" value="1"/>
</dbReference>
<dbReference type="CDD" id="cd05283">
    <property type="entry name" value="CAD1"/>
    <property type="match status" value="1"/>
</dbReference>
<dbReference type="PANTHER" id="PTHR42683">
    <property type="entry name" value="ALDEHYDE REDUCTASE"/>
    <property type="match status" value="1"/>
</dbReference>
<dbReference type="SUPFAM" id="SSF50129">
    <property type="entry name" value="GroES-like"/>
    <property type="match status" value="1"/>
</dbReference>
<dbReference type="InterPro" id="IPR036291">
    <property type="entry name" value="NAD(P)-bd_dom_sf"/>
</dbReference>
<reference evidence="9" key="1">
    <citation type="journal article" date="2018" name="Nat. Microbiol.">
        <title>Leveraging single-cell genomics to expand the fungal tree of life.</title>
        <authorList>
            <person name="Ahrendt S.R."/>
            <person name="Quandt C.A."/>
            <person name="Ciobanu D."/>
            <person name="Clum A."/>
            <person name="Salamov A."/>
            <person name="Andreopoulos B."/>
            <person name="Cheng J.F."/>
            <person name="Woyke T."/>
            <person name="Pelin A."/>
            <person name="Henrissat B."/>
            <person name="Reynolds N.K."/>
            <person name="Benny G.L."/>
            <person name="Smith M.E."/>
            <person name="James T.Y."/>
            <person name="Grigoriev I.V."/>
        </authorList>
    </citation>
    <scope>NUCLEOTIDE SEQUENCE [LARGE SCALE GENOMIC DNA]</scope>
</reference>